<organism evidence="2 3">
    <name type="scientific">Flemingia macrophylla</name>
    <dbReference type="NCBI Taxonomy" id="520843"/>
    <lineage>
        <taxon>Eukaryota</taxon>
        <taxon>Viridiplantae</taxon>
        <taxon>Streptophyta</taxon>
        <taxon>Embryophyta</taxon>
        <taxon>Tracheophyta</taxon>
        <taxon>Spermatophyta</taxon>
        <taxon>Magnoliopsida</taxon>
        <taxon>eudicotyledons</taxon>
        <taxon>Gunneridae</taxon>
        <taxon>Pentapetalae</taxon>
        <taxon>rosids</taxon>
        <taxon>fabids</taxon>
        <taxon>Fabales</taxon>
        <taxon>Fabaceae</taxon>
        <taxon>Papilionoideae</taxon>
        <taxon>50 kb inversion clade</taxon>
        <taxon>NPAAA clade</taxon>
        <taxon>indigoferoid/millettioid clade</taxon>
        <taxon>Phaseoleae</taxon>
        <taxon>Flemingia</taxon>
    </lineage>
</organism>
<dbReference type="Proteomes" id="UP001603857">
    <property type="component" value="Unassembled WGS sequence"/>
</dbReference>
<dbReference type="EMBL" id="JBGMDY010000009">
    <property type="protein sequence ID" value="KAL2322650.1"/>
    <property type="molecule type" value="Genomic_DNA"/>
</dbReference>
<name>A0ABD1LGJ8_9FABA</name>
<dbReference type="AlphaFoldDB" id="A0ABD1LGJ8"/>
<protein>
    <submittedName>
        <fullName evidence="2">Uncharacterized protein</fullName>
    </submittedName>
</protein>
<evidence type="ECO:0000313" key="3">
    <source>
        <dbReference type="Proteomes" id="UP001603857"/>
    </source>
</evidence>
<gene>
    <name evidence="2" type="ORF">Fmac_027029</name>
</gene>
<feature type="region of interest" description="Disordered" evidence="1">
    <location>
        <begin position="37"/>
        <end position="130"/>
    </location>
</feature>
<feature type="compositionally biased region" description="Polar residues" evidence="1">
    <location>
        <begin position="44"/>
        <end position="66"/>
    </location>
</feature>
<keyword evidence="3" id="KW-1185">Reference proteome</keyword>
<evidence type="ECO:0000256" key="1">
    <source>
        <dbReference type="SAM" id="MobiDB-lite"/>
    </source>
</evidence>
<dbReference type="PROSITE" id="PS51257">
    <property type="entry name" value="PROKAR_LIPOPROTEIN"/>
    <property type="match status" value="1"/>
</dbReference>
<accession>A0ABD1LGJ8</accession>
<feature type="compositionally biased region" description="Low complexity" evidence="1">
    <location>
        <begin position="92"/>
        <end position="108"/>
    </location>
</feature>
<reference evidence="2 3" key="1">
    <citation type="submission" date="2024-08" db="EMBL/GenBank/DDBJ databases">
        <title>Insights into the chromosomal genome structure of Flemingia macrophylla.</title>
        <authorList>
            <person name="Ding Y."/>
            <person name="Zhao Y."/>
            <person name="Bi W."/>
            <person name="Wu M."/>
            <person name="Zhao G."/>
            <person name="Gong Y."/>
            <person name="Li W."/>
            <person name="Zhang P."/>
        </authorList>
    </citation>
    <scope>NUCLEOTIDE SEQUENCE [LARGE SCALE GENOMIC DNA]</scope>
    <source>
        <strain evidence="2">DYQJB</strain>
        <tissue evidence="2">Leaf</tissue>
    </source>
</reference>
<evidence type="ECO:0000313" key="2">
    <source>
        <dbReference type="EMBL" id="KAL2322650.1"/>
    </source>
</evidence>
<sequence length="130" mass="14282">MLQGIRTSIPPHIGFPLLELAPTSIVVSFGCFDNLKSFPPSKPNPTSQVPTFSRKPTNITHQSPNFSPFKHNTDYGHASPNGEESLREKSKCGSFSSSSPSSDESSMSWVFRSTQKKGSKRTLAPPRLIF</sequence>
<proteinExistence type="predicted"/>
<comment type="caution">
    <text evidence="2">The sequence shown here is derived from an EMBL/GenBank/DDBJ whole genome shotgun (WGS) entry which is preliminary data.</text>
</comment>